<dbReference type="Proteomes" id="UP000197138">
    <property type="component" value="Unassembled WGS sequence"/>
</dbReference>
<dbReference type="PANTHER" id="PTHR36388">
    <property type="entry name" value="OS02G0469000 PROTEIN"/>
    <property type="match status" value="1"/>
</dbReference>
<accession>A0A218XG53</accession>
<dbReference type="PANTHER" id="PTHR36388:SF1">
    <property type="entry name" value="OS02G0469000 PROTEIN"/>
    <property type="match status" value="1"/>
</dbReference>
<feature type="region of interest" description="Disordered" evidence="1">
    <location>
        <begin position="243"/>
        <end position="268"/>
    </location>
</feature>
<dbReference type="AlphaFoldDB" id="A0A218XG53"/>
<evidence type="ECO:0000313" key="3">
    <source>
        <dbReference type="EMBL" id="OWM83904.1"/>
    </source>
</evidence>
<name>A0A218XG53_PUNGR</name>
<evidence type="ECO:0000313" key="4">
    <source>
        <dbReference type="Proteomes" id="UP000197138"/>
    </source>
</evidence>
<feature type="signal peptide" evidence="2">
    <location>
        <begin position="1"/>
        <end position="36"/>
    </location>
</feature>
<reference evidence="4" key="1">
    <citation type="journal article" date="2017" name="Plant J.">
        <title>The pomegranate (Punica granatum L.) genome and the genomics of punicalagin biosynthesis.</title>
        <authorList>
            <person name="Qin G."/>
            <person name="Xu C."/>
            <person name="Ming R."/>
            <person name="Tang H."/>
            <person name="Guyot R."/>
            <person name="Kramer E.M."/>
            <person name="Hu Y."/>
            <person name="Yi X."/>
            <person name="Qi Y."/>
            <person name="Xu X."/>
            <person name="Gao Z."/>
            <person name="Pan H."/>
            <person name="Jian J."/>
            <person name="Tian Y."/>
            <person name="Yue Z."/>
            <person name="Xu Y."/>
        </authorList>
    </citation>
    <scope>NUCLEOTIDE SEQUENCE [LARGE SCALE GENOMIC DNA]</scope>
    <source>
        <strain evidence="4">cv. Dabenzi</strain>
    </source>
</reference>
<organism evidence="3 4">
    <name type="scientific">Punica granatum</name>
    <name type="common">Pomegranate</name>
    <dbReference type="NCBI Taxonomy" id="22663"/>
    <lineage>
        <taxon>Eukaryota</taxon>
        <taxon>Viridiplantae</taxon>
        <taxon>Streptophyta</taxon>
        <taxon>Embryophyta</taxon>
        <taxon>Tracheophyta</taxon>
        <taxon>Spermatophyta</taxon>
        <taxon>Magnoliopsida</taxon>
        <taxon>eudicotyledons</taxon>
        <taxon>Gunneridae</taxon>
        <taxon>Pentapetalae</taxon>
        <taxon>rosids</taxon>
        <taxon>malvids</taxon>
        <taxon>Myrtales</taxon>
        <taxon>Lythraceae</taxon>
        <taxon>Punica</taxon>
    </lineage>
</organism>
<dbReference type="EMBL" id="MTKT01001810">
    <property type="protein sequence ID" value="OWM83904.1"/>
    <property type="molecule type" value="Genomic_DNA"/>
</dbReference>
<sequence length="289" mass="31493">MRNSYSIRCLFLFSRIYVSLRSLLLASFFFSSPCSPLPGSAVPGMAVEDGNSVGSMSLALRSSSDTKQSGDVLSPEDIAWVDSCLTKDLEVHENGWDSLKQALLEALESSAVESGINQSDNYEVDMIMIPSAEESETAKFSERADDDDLVIPFLIDEARKESESSVLGESLEAQTSVGSPFLPNYKEFPDEEEGKERVNVSVSPGFKLEALENDPTGKDIFKVWELEIPEEEDDFAKELNKALAASEESSNQIPPSQPENYPGRWNDGGDGSILGLVAGIADLSLNQDS</sequence>
<evidence type="ECO:0000256" key="1">
    <source>
        <dbReference type="SAM" id="MobiDB-lite"/>
    </source>
</evidence>
<comment type="caution">
    <text evidence="3">The sequence shown here is derived from an EMBL/GenBank/DDBJ whole genome shotgun (WGS) entry which is preliminary data.</text>
</comment>
<gene>
    <name evidence="3" type="ORF">CDL15_Pgr004335</name>
</gene>
<protein>
    <submittedName>
        <fullName evidence="3">Uncharacterized protein</fullName>
    </submittedName>
</protein>
<feature type="chain" id="PRO_5012307295" evidence="2">
    <location>
        <begin position="37"/>
        <end position="289"/>
    </location>
</feature>
<keyword evidence="2" id="KW-0732">Signal</keyword>
<proteinExistence type="predicted"/>
<evidence type="ECO:0000256" key="2">
    <source>
        <dbReference type="SAM" id="SignalP"/>
    </source>
</evidence>